<evidence type="ECO:0000259" key="9">
    <source>
        <dbReference type="SMART" id="SM00848"/>
    </source>
</evidence>
<dbReference type="Proteomes" id="UP000242188">
    <property type="component" value="Unassembled WGS sequence"/>
</dbReference>
<dbReference type="Pfam" id="PF08246">
    <property type="entry name" value="Inhibitor_I29"/>
    <property type="match status" value="1"/>
</dbReference>
<comment type="similarity">
    <text evidence="1">Belongs to the peptidase C1 family.</text>
</comment>
<dbReference type="STRING" id="6573.A0A210PHM8"/>
<dbReference type="InterPro" id="IPR025660">
    <property type="entry name" value="Pept_his_AS"/>
</dbReference>
<evidence type="ECO:0000256" key="2">
    <source>
        <dbReference type="ARBA" id="ARBA00022670"/>
    </source>
</evidence>
<keyword evidence="5" id="KW-0865">Zymogen</keyword>
<gene>
    <name evidence="10" type="ORF">KP79_PYT07656</name>
</gene>
<keyword evidence="2" id="KW-0645">Protease</keyword>
<dbReference type="InterPro" id="IPR000668">
    <property type="entry name" value="Peptidase_C1A_C"/>
</dbReference>
<feature type="domain" description="Cathepsin propeptide inhibitor" evidence="9">
    <location>
        <begin position="43"/>
        <end position="103"/>
    </location>
</feature>
<comment type="caution">
    <text evidence="10">The sequence shown here is derived from an EMBL/GenBank/DDBJ whole genome shotgun (WGS) entry which is preliminary data.</text>
</comment>
<name>A0A210PHM8_MIZYE</name>
<dbReference type="EMBL" id="NEDP02076687">
    <property type="protein sequence ID" value="OWF35999.1"/>
    <property type="molecule type" value="Genomic_DNA"/>
</dbReference>
<dbReference type="Gene3D" id="3.90.70.10">
    <property type="entry name" value="Cysteine proteinases"/>
    <property type="match status" value="1"/>
</dbReference>
<dbReference type="GO" id="GO:0006508">
    <property type="term" value="P:proteolysis"/>
    <property type="evidence" value="ECO:0007669"/>
    <property type="project" value="UniProtKB-KW"/>
</dbReference>
<dbReference type="InterPro" id="IPR013201">
    <property type="entry name" value="Prot_inhib_I29"/>
</dbReference>
<dbReference type="OrthoDB" id="10253408at2759"/>
<accession>A0A210PHM8</accession>
<dbReference type="PROSITE" id="PS00139">
    <property type="entry name" value="THIOL_PROTEASE_CYS"/>
    <property type="match status" value="1"/>
</dbReference>
<sequence>MMLAILCCMLTVVAALPNVEEWYQVTQTAKNAPTDLSPYHIKFVEFQVNHNKSYPTVQERSRKFEIFKTNVKIIEEHNKLYVAGQNKFFLGINQFTDMDSMEYSKWLGSYMVRKSDQNTASTFLRPSHLVAPAEVDWRTLGYVTPVKNQGQCGACWAFSATGSLEGQHFKKTGTLIALSEQQLNDCSTSYGNQGCNGGLMDNAFRYIADNGIESEAAYPYTAKDGVCQYDPTKVVAKCTGMVDIQANSETQLLEAVAAIGPISVAIDASHPSFQQYAGGVYDEPSCSSTQLDHGVLVVGYGSLNANDMWIVKNSWGALWGDQGYVMMSRNANNQCGIASMASYPLV</sequence>
<dbReference type="PROSITE" id="PS00639">
    <property type="entry name" value="THIOL_PROTEASE_HIS"/>
    <property type="match status" value="1"/>
</dbReference>
<keyword evidence="7" id="KW-0732">Signal</keyword>
<dbReference type="PRINTS" id="PR00705">
    <property type="entry name" value="PAPAIN"/>
</dbReference>
<dbReference type="AlphaFoldDB" id="A0A210PHM8"/>
<dbReference type="InterPro" id="IPR013128">
    <property type="entry name" value="Peptidase_C1A"/>
</dbReference>
<dbReference type="InterPro" id="IPR000169">
    <property type="entry name" value="Pept_cys_AS"/>
</dbReference>
<organism evidence="10 11">
    <name type="scientific">Mizuhopecten yessoensis</name>
    <name type="common">Japanese scallop</name>
    <name type="synonym">Patinopecten yessoensis</name>
    <dbReference type="NCBI Taxonomy" id="6573"/>
    <lineage>
        <taxon>Eukaryota</taxon>
        <taxon>Metazoa</taxon>
        <taxon>Spiralia</taxon>
        <taxon>Lophotrochozoa</taxon>
        <taxon>Mollusca</taxon>
        <taxon>Bivalvia</taxon>
        <taxon>Autobranchia</taxon>
        <taxon>Pteriomorphia</taxon>
        <taxon>Pectinida</taxon>
        <taxon>Pectinoidea</taxon>
        <taxon>Pectinidae</taxon>
        <taxon>Mizuhopecten</taxon>
    </lineage>
</organism>
<evidence type="ECO:0000313" key="11">
    <source>
        <dbReference type="Proteomes" id="UP000242188"/>
    </source>
</evidence>
<dbReference type="GO" id="GO:0008234">
    <property type="term" value="F:cysteine-type peptidase activity"/>
    <property type="evidence" value="ECO:0007669"/>
    <property type="project" value="UniProtKB-KW"/>
</dbReference>
<keyword evidence="6" id="KW-1015">Disulfide bond</keyword>
<evidence type="ECO:0000256" key="3">
    <source>
        <dbReference type="ARBA" id="ARBA00022801"/>
    </source>
</evidence>
<dbReference type="PANTHER" id="PTHR12411">
    <property type="entry name" value="CYSTEINE PROTEASE FAMILY C1-RELATED"/>
    <property type="match status" value="1"/>
</dbReference>
<keyword evidence="4" id="KW-0788">Thiol protease</keyword>
<protein>
    <submittedName>
        <fullName evidence="10">Digestive cysteine proteinase 2</fullName>
    </submittedName>
</protein>
<feature type="domain" description="Peptidase C1A papain C-terminal" evidence="8">
    <location>
        <begin position="131"/>
        <end position="345"/>
    </location>
</feature>
<dbReference type="SUPFAM" id="SSF54001">
    <property type="entry name" value="Cysteine proteinases"/>
    <property type="match status" value="1"/>
</dbReference>
<evidence type="ECO:0000313" key="10">
    <source>
        <dbReference type="EMBL" id="OWF35999.1"/>
    </source>
</evidence>
<evidence type="ECO:0000256" key="4">
    <source>
        <dbReference type="ARBA" id="ARBA00022807"/>
    </source>
</evidence>
<feature type="chain" id="PRO_5013256307" evidence="7">
    <location>
        <begin position="16"/>
        <end position="346"/>
    </location>
</feature>
<feature type="signal peptide" evidence="7">
    <location>
        <begin position="1"/>
        <end position="15"/>
    </location>
</feature>
<dbReference type="InterPro" id="IPR039417">
    <property type="entry name" value="Peptidase_C1A_papain-like"/>
</dbReference>
<dbReference type="SMART" id="SM00645">
    <property type="entry name" value="Pept_C1"/>
    <property type="match status" value="1"/>
</dbReference>
<dbReference type="Pfam" id="PF00112">
    <property type="entry name" value="Peptidase_C1"/>
    <property type="match status" value="1"/>
</dbReference>
<keyword evidence="11" id="KW-1185">Reference proteome</keyword>
<evidence type="ECO:0000256" key="5">
    <source>
        <dbReference type="ARBA" id="ARBA00023145"/>
    </source>
</evidence>
<evidence type="ECO:0000256" key="1">
    <source>
        <dbReference type="ARBA" id="ARBA00008455"/>
    </source>
</evidence>
<evidence type="ECO:0000256" key="7">
    <source>
        <dbReference type="SAM" id="SignalP"/>
    </source>
</evidence>
<proteinExistence type="inferred from homology"/>
<evidence type="ECO:0000256" key="6">
    <source>
        <dbReference type="ARBA" id="ARBA00023157"/>
    </source>
</evidence>
<dbReference type="InterPro" id="IPR038765">
    <property type="entry name" value="Papain-like_cys_pep_sf"/>
</dbReference>
<dbReference type="FunFam" id="3.90.70.10:FF:000006">
    <property type="entry name" value="Cathepsin S"/>
    <property type="match status" value="1"/>
</dbReference>
<dbReference type="CDD" id="cd02248">
    <property type="entry name" value="Peptidase_C1A"/>
    <property type="match status" value="1"/>
</dbReference>
<reference evidence="10 11" key="1">
    <citation type="journal article" date="2017" name="Nat. Ecol. Evol.">
        <title>Scallop genome provides insights into evolution of bilaterian karyotype and development.</title>
        <authorList>
            <person name="Wang S."/>
            <person name="Zhang J."/>
            <person name="Jiao W."/>
            <person name="Li J."/>
            <person name="Xun X."/>
            <person name="Sun Y."/>
            <person name="Guo X."/>
            <person name="Huan P."/>
            <person name="Dong B."/>
            <person name="Zhang L."/>
            <person name="Hu X."/>
            <person name="Sun X."/>
            <person name="Wang J."/>
            <person name="Zhao C."/>
            <person name="Wang Y."/>
            <person name="Wang D."/>
            <person name="Huang X."/>
            <person name="Wang R."/>
            <person name="Lv J."/>
            <person name="Li Y."/>
            <person name="Zhang Z."/>
            <person name="Liu B."/>
            <person name="Lu W."/>
            <person name="Hui Y."/>
            <person name="Liang J."/>
            <person name="Zhou Z."/>
            <person name="Hou R."/>
            <person name="Li X."/>
            <person name="Liu Y."/>
            <person name="Li H."/>
            <person name="Ning X."/>
            <person name="Lin Y."/>
            <person name="Zhao L."/>
            <person name="Xing Q."/>
            <person name="Dou J."/>
            <person name="Li Y."/>
            <person name="Mao J."/>
            <person name="Guo H."/>
            <person name="Dou H."/>
            <person name="Li T."/>
            <person name="Mu C."/>
            <person name="Jiang W."/>
            <person name="Fu Q."/>
            <person name="Fu X."/>
            <person name="Miao Y."/>
            <person name="Liu J."/>
            <person name="Yu Q."/>
            <person name="Li R."/>
            <person name="Liao H."/>
            <person name="Li X."/>
            <person name="Kong Y."/>
            <person name="Jiang Z."/>
            <person name="Chourrout D."/>
            <person name="Li R."/>
            <person name="Bao Z."/>
        </authorList>
    </citation>
    <scope>NUCLEOTIDE SEQUENCE [LARGE SCALE GENOMIC DNA]</scope>
    <source>
        <strain evidence="10 11">PY_sf001</strain>
    </source>
</reference>
<dbReference type="SMART" id="SM00848">
    <property type="entry name" value="Inhibitor_I29"/>
    <property type="match status" value="1"/>
</dbReference>
<keyword evidence="3" id="KW-0378">Hydrolase</keyword>
<evidence type="ECO:0000259" key="8">
    <source>
        <dbReference type="SMART" id="SM00645"/>
    </source>
</evidence>